<sequence>MHTGCRMLCASVFIHDMPSAVRSSMCCDHISLIISKRSSEISLSIIRLAEGCRSLHDPNLRKCNNHLLVSFIKVEGLFVSYIVHIFDIIKSRT</sequence>
<gene>
    <name evidence="1" type="ORF">MICPUN_65005</name>
</gene>
<organism evidence="1 2">
    <name type="scientific">Micromonas commoda (strain RCC299 / NOUM17 / CCMP2709)</name>
    <name type="common">Picoplanktonic green alga</name>
    <dbReference type="NCBI Taxonomy" id="296587"/>
    <lineage>
        <taxon>Eukaryota</taxon>
        <taxon>Viridiplantae</taxon>
        <taxon>Chlorophyta</taxon>
        <taxon>Mamiellophyceae</taxon>
        <taxon>Mamiellales</taxon>
        <taxon>Mamiellaceae</taxon>
        <taxon>Micromonas</taxon>
    </lineage>
</organism>
<accession>C1EJN9</accession>
<evidence type="ECO:0000313" key="1">
    <source>
        <dbReference type="EMBL" id="ACO68221.1"/>
    </source>
</evidence>
<dbReference type="KEGG" id="mis:MICPUN_65005"/>
<protein>
    <submittedName>
        <fullName evidence="1">Uncharacterized protein</fullName>
    </submittedName>
</protein>
<dbReference type="EMBL" id="CP001335">
    <property type="protein sequence ID" value="ACO68221.1"/>
    <property type="molecule type" value="Genomic_DNA"/>
</dbReference>
<proteinExistence type="predicted"/>
<dbReference type="AlphaFoldDB" id="C1EJN9"/>
<keyword evidence="2" id="KW-1185">Reference proteome</keyword>
<dbReference type="RefSeq" id="XP_002506963.1">
    <property type="nucleotide sequence ID" value="XM_002506917.1"/>
</dbReference>
<reference evidence="1 2" key="1">
    <citation type="journal article" date="2009" name="Science">
        <title>Green evolution and dynamic adaptations revealed by genomes of the marine picoeukaryotes Micromonas.</title>
        <authorList>
            <person name="Worden A.Z."/>
            <person name="Lee J.H."/>
            <person name="Mock T."/>
            <person name="Rouze P."/>
            <person name="Simmons M.P."/>
            <person name="Aerts A.L."/>
            <person name="Allen A.E."/>
            <person name="Cuvelier M.L."/>
            <person name="Derelle E."/>
            <person name="Everett M.V."/>
            <person name="Foulon E."/>
            <person name="Grimwood J."/>
            <person name="Gundlach H."/>
            <person name="Henrissat B."/>
            <person name="Napoli C."/>
            <person name="McDonald S.M."/>
            <person name="Parker M.S."/>
            <person name="Rombauts S."/>
            <person name="Salamov A."/>
            <person name="Von Dassow P."/>
            <person name="Badger J.H."/>
            <person name="Coutinho P.M."/>
            <person name="Demir E."/>
            <person name="Dubchak I."/>
            <person name="Gentemann C."/>
            <person name="Eikrem W."/>
            <person name="Gready J.E."/>
            <person name="John U."/>
            <person name="Lanier W."/>
            <person name="Lindquist E.A."/>
            <person name="Lucas S."/>
            <person name="Mayer K.F."/>
            <person name="Moreau H."/>
            <person name="Not F."/>
            <person name="Otillar R."/>
            <person name="Panaud O."/>
            <person name="Pangilinan J."/>
            <person name="Paulsen I."/>
            <person name="Piegu B."/>
            <person name="Poliakov A."/>
            <person name="Robbens S."/>
            <person name="Schmutz J."/>
            <person name="Toulza E."/>
            <person name="Wyss T."/>
            <person name="Zelensky A."/>
            <person name="Zhou K."/>
            <person name="Armbrust E.V."/>
            <person name="Bhattacharya D."/>
            <person name="Goodenough U.W."/>
            <person name="Van de Peer Y."/>
            <person name="Grigoriev I.V."/>
        </authorList>
    </citation>
    <scope>NUCLEOTIDE SEQUENCE [LARGE SCALE GENOMIC DNA]</scope>
    <source>
        <strain evidence="2">RCC299 / NOUM17</strain>
    </source>
</reference>
<dbReference type="GeneID" id="8249897"/>
<dbReference type="InParanoid" id="C1EJN9"/>
<evidence type="ECO:0000313" key="2">
    <source>
        <dbReference type="Proteomes" id="UP000002009"/>
    </source>
</evidence>
<name>C1EJN9_MICCC</name>
<dbReference type="Proteomes" id="UP000002009">
    <property type="component" value="Chromosome 17"/>
</dbReference>